<keyword evidence="3" id="KW-1185">Reference proteome</keyword>
<gene>
    <name evidence="2" type="ORF">SAMN06265367_105232</name>
</gene>
<evidence type="ECO:0000313" key="2">
    <source>
        <dbReference type="EMBL" id="SMP28044.1"/>
    </source>
</evidence>
<dbReference type="InterPro" id="IPR046748">
    <property type="entry name" value="HipA_2"/>
</dbReference>
<evidence type="ECO:0000313" key="3">
    <source>
        <dbReference type="Proteomes" id="UP001157915"/>
    </source>
</evidence>
<protein>
    <recommendedName>
        <fullName evidence="1">HipA-like kinase domain-containing protein</fullName>
    </recommendedName>
</protein>
<dbReference type="Proteomes" id="UP001157915">
    <property type="component" value="Unassembled WGS sequence"/>
</dbReference>
<dbReference type="RefSeq" id="WP_283413687.1">
    <property type="nucleotide sequence ID" value="NZ_FXUA01000005.1"/>
</dbReference>
<dbReference type="Pfam" id="PF20613">
    <property type="entry name" value="HipA_2"/>
    <property type="match status" value="1"/>
</dbReference>
<dbReference type="EMBL" id="FXUA01000005">
    <property type="protein sequence ID" value="SMP28044.1"/>
    <property type="molecule type" value="Genomic_DNA"/>
</dbReference>
<sequence>MDQKLSLRNVNVTRYILPLREGGSLPALADADDGFKYVLKFRGAGQREKALIAELLGGEIARALGLKIPELVFANLDPAFGRSEGDEEIQDLLKGSQGLNLALHFLSGAINYDPVAMNTDPLLASQVVWLDMFITNVDRTFRNTNMLIWNRELWLIDHGASFLFQHAWVNWKKNAESPFPIIKNHVLLPAASELETVNATFKKVLTSEKISAIVNTIPEEWLLAGGDSEHADEVRKVYQDFLNLRLSYSDQFIKEAQDARTALI</sequence>
<proteinExistence type="predicted"/>
<accession>A0ABY1PAL7</accession>
<feature type="domain" description="HipA-like kinase" evidence="1">
    <location>
        <begin position="18"/>
        <end position="236"/>
    </location>
</feature>
<evidence type="ECO:0000259" key="1">
    <source>
        <dbReference type="Pfam" id="PF20613"/>
    </source>
</evidence>
<reference evidence="2 3" key="1">
    <citation type="submission" date="2017-05" db="EMBL/GenBank/DDBJ databases">
        <authorList>
            <person name="Varghese N."/>
            <person name="Submissions S."/>
        </authorList>
    </citation>
    <scope>NUCLEOTIDE SEQUENCE [LARGE SCALE GENOMIC DNA]</scope>
    <source>
        <strain evidence="2 3">DSM 15360</strain>
    </source>
</reference>
<organism evidence="2 3">
    <name type="scientific">Algoriphagus winogradskyi</name>
    <dbReference type="NCBI Taxonomy" id="237017"/>
    <lineage>
        <taxon>Bacteria</taxon>
        <taxon>Pseudomonadati</taxon>
        <taxon>Bacteroidota</taxon>
        <taxon>Cytophagia</taxon>
        <taxon>Cytophagales</taxon>
        <taxon>Cyclobacteriaceae</taxon>
        <taxon>Algoriphagus</taxon>
    </lineage>
</organism>
<name>A0ABY1PAL7_9BACT</name>
<comment type="caution">
    <text evidence="2">The sequence shown here is derived from an EMBL/GenBank/DDBJ whole genome shotgun (WGS) entry which is preliminary data.</text>
</comment>